<evidence type="ECO:0000313" key="4">
    <source>
        <dbReference type="Proteomes" id="UP000198431"/>
    </source>
</evidence>
<dbReference type="Proteomes" id="UP000184216">
    <property type="component" value="Unassembled WGS sequence"/>
</dbReference>
<protein>
    <submittedName>
        <fullName evidence="2">Immunity protein 51</fullName>
    </submittedName>
</protein>
<sequence>MNINNFEKVIYPFFWVEHDKSVSVCLNVGEYKTEIFETREDEGFEGNGYDWASLAQVFLEEKKPEFINIVKFDPEGSMFCAYSSDADALKAFIISFKEACEDKILILDLFSRAELD</sequence>
<organism evidence="1 4">
    <name type="scientific">Flavobacterium pectinovorum</name>
    <dbReference type="NCBI Taxonomy" id="29533"/>
    <lineage>
        <taxon>Bacteria</taxon>
        <taxon>Pseudomonadati</taxon>
        <taxon>Bacteroidota</taxon>
        <taxon>Flavobacteriia</taxon>
        <taxon>Flavobacteriales</taxon>
        <taxon>Flavobacteriaceae</taxon>
        <taxon>Flavobacterium</taxon>
    </lineage>
</organism>
<comment type="caution">
    <text evidence="1">The sequence shown here is derived from an EMBL/GenBank/DDBJ whole genome shotgun (WGS) entry which is preliminary data.</text>
</comment>
<evidence type="ECO:0000313" key="3">
    <source>
        <dbReference type="Proteomes" id="UP000184216"/>
    </source>
</evidence>
<reference evidence="1 4" key="1">
    <citation type="submission" date="2016-11" db="EMBL/GenBank/DDBJ databases">
        <title>Whole genomes of Flavobacteriaceae.</title>
        <authorList>
            <person name="Stine C."/>
            <person name="Li C."/>
            <person name="Tadesse D."/>
        </authorList>
    </citation>
    <scope>NUCLEOTIDE SEQUENCE [LARGE SCALE GENOMIC DNA]</scope>
    <source>
        <strain evidence="1 4">ATCC 19366</strain>
    </source>
</reference>
<dbReference type="RefSeq" id="WP_073392778.1">
    <property type="nucleotide sequence ID" value="NZ_FRBX01000001.1"/>
</dbReference>
<name>A0AB36NYX1_9FLAO</name>
<reference evidence="2 3" key="2">
    <citation type="submission" date="2016-11" db="EMBL/GenBank/DDBJ databases">
        <authorList>
            <person name="Varghese N."/>
            <person name="Submissions S."/>
        </authorList>
    </citation>
    <scope>NUCLEOTIDE SEQUENCE [LARGE SCALE GENOMIC DNA]</scope>
    <source>
        <strain evidence="2 3">DSM 6368</strain>
    </source>
</reference>
<dbReference type="EMBL" id="FRBX01000001">
    <property type="protein sequence ID" value="SHL21642.1"/>
    <property type="molecule type" value="Genomic_DNA"/>
</dbReference>
<dbReference type="Proteomes" id="UP000198431">
    <property type="component" value="Unassembled WGS sequence"/>
</dbReference>
<evidence type="ECO:0000313" key="1">
    <source>
        <dbReference type="EMBL" id="OXB03271.1"/>
    </source>
</evidence>
<dbReference type="EMBL" id="MUHB01000014">
    <property type="protein sequence ID" value="OXB03271.1"/>
    <property type="molecule type" value="Genomic_DNA"/>
</dbReference>
<evidence type="ECO:0000313" key="2">
    <source>
        <dbReference type="EMBL" id="SHL21642.1"/>
    </source>
</evidence>
<proteinExistence type="predicted"/>
<keyword evidence="3" id="KW-1185">Reference proteome</keyword>
<gene>
    <name evidence="1" type="ORF">B0A72_15125</name>
    <name evidence="2" type="ORF">SAMN05444387_0047</name>
</gene>
<dbReference type="AlphaFoldDB" id="A0AB36NYX1"/>
<accession>A0AB36NYX1</accession>
<dbReference type="InterPro" id="IPR028956">
    <property type="entry name" value="Imm51"/>
</dbReference>
<dbReference type="Pfam" id="PF15595">
    <property type="entry name" value="Imm51"/>
    <property type="match status" value="1"/>
</dbReference>